<reference evidence="1" key="1">
    <citation type="submission" date="2022-02" db="EMBL/GenBank/DDBJ databases">
        <title>Plant Genome Project.</title>
        <authorList>
            <person name="Zhang R.-G."/>
        </authorList>
    </citation>
    <scope>NUCLEOTIDE SEQUENCE</scope>
    <source>
        <strain evidence="1">AT1</strain>
    </source>
</reference>
<dbReference type="Proteomes" id="UP001062846">
    <property type="component" value="Chromosome 11"/>
</dbReference>
<name>A0ACC0LST1_RHOML</name>
<proteinExistence type="predicted"/>
<evidence type="ECO:0000313" key="1">
    <source>
        <dbReference type="EMBL" id="KAI8531674.1"/>
    </source>
</evidence>
<comment type="caution">
    <text evidence="1">The sequence shown here is derived from an EMBL/GenBank/DDBJ whole genome shotgun (WGS) entry which is preliminary data.</text>
</comment>
<protein>
    <submittedName>
        <fullName evidence="1">Uncharacterized protein</fullName>
    </submittedName>
</protein>
<accession>A0ACC0LST1</accession>
<gene>
    <name evidence="1" type="ORF">RHMOL_Rhmol11G0154700</name>
</gene>
<dbReference type="EMBL" id="CM046398">
    <property type="protein sequence ID" value="KAI8531674.1"/>
    <property type="molecule type" value="Genomic_DNA"/>
</dbReference>
<keyword evidence="2" id="KW-1185">Reference proteome</keyword>
<sequence length="60" mass="6629">MEVCLLDENACKGFQTLTLCDLPKLESFCTKLGKVGTTEGNSTIHALPLFNGKAHLLYHY</sequence>
<organism evidence="1 2">
    <name type="scientific">Rhododendron molle</name>
    <name type="common">Chinese azalea</name>
    <name type="synonym">Azalea mollis</name>
    <dbReference type="NCBI Taxonomy" id="49168"/>
    <lineage>
        <taxon>Eukaryota</taxon>
        <taxon>Viridiplantae</taxon>
        <taxon>Streptophyta</taxon>
        <taxon>Embryophyta</taxon>
        <taxon>Tracheophyta</taxon>
        <taxon>Spermatophyta</taxon>
        <taxon>Magnoliopsida</taxon>
        <taxon>eudicotyledons</taxon>
        <taxon>Gunneridae</taxon>
        <taxon>Pentapetalae</taxon>
        <taxon>asterids</taxon>
        <taxon>Ericales</taxon>
        <taxon>Ericaceae</taxon>
        <taxon>Ericoideae</taxon>
        <taxon>Rhodoreae</taxon>
        <taxon>Rhododendron</taxon>
    </lineage>
</organism>
<evidence type="ECO:0000313" key="2">
    <source>
        <dbReference type="Proteomes" id="UP001062846"/>
    </source>
</evidence>